<name>A0AAP9MFH8_CLOIN</name>
<protein>
    <recommendedName>
        <fullName evidence="3">Multidrug-efflux transporter</fullName>
    </recommendedName>
</protein>
<dbReference type="PANTHER" id="PTHR43298:SF2">
    <property type="entry name" value="FMN_FAD EXPORTER YEEO-RELATED"/>
    <property type="match status" value="1"/>
</dbReference>
<dbReference type="Proteomes" id="UP000503330">
    <property type="component" value="Chromosome"/>
</dbReference>
<dbReference type="GO" id="GO:0005886">
    <property type="term" value="C:plasma membrane"/>
    <property type="evidence" value="ECO:0007669"/>
    <property type="project" value="TreeGrafter"/>
</dbReference>
<gene>
    <name evidence="4" type="ORF">G4D54_15065</name>
</gene>
<dbReference type="RefSeq" id="WP_142692053.1">
    <property type="nucleotide sequence ID" value="NZ_BAAACC010000010.1"/>
</dbReference>
<accession>A0AAP9MFH8</accession>
<dbReference type="GeneID" id="61926884"/>
<evidence type="ECO:0000256" key="2">
    <source>
        <dbReference type="ARBA" id="ARBA00022448"/>
    </source>
</evidence>
<dbReference type="InterPro" id="IPR050222">
    <property type="entry name" value="MATE_MdtK"/>
</dbReference>
<dbReference type="PANTHER" id="PTHR43298">
    <property type="entry name" value="MULTIDRUG RESISTANCE PROTEIN NORM-RELATED"/>
    <property type="match status" value="1"/>
</dbReference>
<proteinExistence type="inferred from homology"/>
<comment type="similarity">
    <text evidence="1">Belongs to the multi antimicrobial extrusion (MATE) (TC 2.A.66.1) family.</text>
</comment>
<dbReference type="EMBL" id="CP048838">
    <property type="protein sequence ID" value="QJA03665.1"/>
    <property type="molecule type" value="Genomic_DNA"/>
</dbReference>
<keyword evidence="2" id="KW-0813">Transport</keyword>
<dbReference type="AlphaFoldDB" id="A0AAP9MFH8"/>
<evidence type="ECO:0000313" key="4">
    <source>
        <dbReference type="EMBL" id="QJA03665.1"/>
    </source>
</evidence>
<organism evidence="4 5">
    <name type="scientific">Clostridium innocuum</name>
    <dbReference type="NCBI Taxonomy" id="1522"/>
    <lineage>
        <taxon>Bacteria</taxon>
        <taxon>Bacillati</taxon>
        <taxon>Bacillota</taxon>
        <taxon>Clostridia</taxon>
        <taxon>Eubacteriales</taxon>
        <taxon>Clostridiaceae</taxon>
        <taxon>Clostridium</taxon>
    </lineage>
</organism>
<sequence length="107" mass="11461">MEQLYHRSLLAVGCFGLSVHSKVLKINISGKFSIDRSIVKNAIYIAFPMALEHTAVCGAMICVTRIIAPLGTIAIAANSFAVTTESLCYMPGYGIATAATTSKYRSK</sequence>
<evidence type="ECO:0000313" key="5">
    <source>
        <dbReference type="Proteomes" id="UP000503330"/>
    </source>
</evidence>
<evidence type="ECO:0000256" key="1">
    <source>
        <dbReference type="ARBA" id="ARBA00010199"/>
    </source>
</evidence>
<evidence type="ECO:0000256" key="3">
    <source>
        <dbReference type="ARBA" id="ARBA00031636"/>
    </source>
</evidence>
<reference evidence="4 5" key="1">
    <citation type="submission" date="2020-02" db="EMBL/GenBank/DDBJ databases">
        <authorList>
            <person name="Kociolek L.K."/>
            <person name="Ozer E.A."/>
        </authorList>
    </citation>
    <scope>NUCLEOTIDE SEQUENCE [LARGE SCALE GENOMIC DNA]</scope>
    <source>
        <strain evidence="4 5">ATCC 14501</strain>
    </source>
</reference>